<gene>
    <name evidence="1" type="ORF">EHB73_19295</name>
</gene>
<feature type="non-terminal residue" evidence="1">
    <location>
        <position position="51"/>
    </location>
</feature>
<comment type="caution">
    <text evidence="1">The sequence shown here is derived from an EMBL/GenBank/DDBJ whole genome shotgun (WGS) entry which is preliminary data.</text>
</comment>
<protein>
    <submittedName>
        <fullName evidence="1">Replication protein</fullName>
    </submittedName>
</protein>
<evidence type="ECO:0000313" key="1">
    <source>
        <dbReference type="EMBL" id="ECG1777260.1"/>
    </source>
</evidence>
<name>A0A5Y2X0S4_SALET</name>
<dbReference type="AlphaFoldDB" id="A0A5Y2X0S4"/>
<accession>A0A5Y2X0S4</accession>
<proteinExistence type="predicted"/>
<reference evidence="1" key="1">
    <citation type="submission" date="2018-11" db="EMBL/GenBank/DDBJ databases">
        <authorList>
            <person name="Ashton P.M."/>
            <person name="Dallman T."/>
            <person name="Nair S."/>
            <person name="De Pinna E."/>
            <person name="Peters T."/>
            <person name="Grant K."/>
        </authorList>
    </citation>
    <scope>NUCLEOTIDE SEQUENCE</scope>
    <source>
        <strain evidence="1">638103</strain>
    </source>
</reference>
<organism evidence="1">
    <name type="scientific">Salmonella enterica I</name>
    <dbReference type="NCBI Taxonomy" id="59201"/>
    <lineage>
        <taxon>Bacteria</taxon>
        <taxon>Pseudomonadati</taxon>
        <taxon>Pseudomonadota</taxon>
        <taxon>Gammaproteobacteria</taxon>
        <taxon>Enterobacterales</taxon>
        <taxon>Enterobacteriaceae</taxon>
        <taxon>Salmonella</taxon>
    </lineage>
</organism>
<dbReference type="EMBL" id="AAINNQ010000027">
    <property type="protein sequence ID" value="ECG1777260.1"/>
    <property type="molecule type" value="Genomic_DNA"/>
</dbReference>
<sequence>MTVMTLNLVEKQPAAMRRIIGKHLAVPRWQDTCDYYNQMMERERLTVCFHA</sequence>